<dbReference type="RefSeq" id="WP_155481110.1">
    <property type="nucleotide sequence ID" value="NZ_WNKV01000019.1"/>
</dbReference>
<gene>
    <name evidence="2" type="ORF">GJ689_21160</name>
</gene>
<dbReference type="AlphaFoldDB" id="A0A9X4XQR6"/>
<comment type="caution">
    <text evidence="2">The sequence shown here is derived from an EMBL/GenBank/DDBJ whole genome shotgun (WGS) entry which is preliminary data.</text>
</comment>
<keyword evidence="1" id="KW-0732">Signal</keyword>
<evidence type="ECO:0000313" key="2">
    <source>
        <dbReference type="EMBL" id="MTW18714.1"/>
    </source>
</evidence>
<organism evidence="2 3">
    <name type="scientific">Rhodoplanes serenus</name>
    <dbReference type="NCBI Taxonomy" id="200615"/>
    <lineage>
        <taxon>Bacteria</taxon>
        <taxon>Pseudomonadati</taxon>
        <taxon>Pseudomonadota</taxon>
        <taxon>Alphaproteobacteria</taxon>
        <taxon>Hyphomicrobiales</taxon>
        <taxon>Nitrobacteraceae</taxon>
        <taxon>Rhodoplanes</taxon>
    </lineage>
</organism>
<evidence type="ECO:0000313" key="3">
    <source>
        <dbReference type="Proteomes" id="UP000438991"/>
    </source>
</evidence>
<evidence type="ECO:0000256" key="1">
    <source>
        <dbReference type="SAM" id="SignalP"/>
    </source>
</evidence>
<sequence length="126" mass="13296">MSRFQIVRRLVQQAPIAALLGLTLGVALPGPAAAQTAAGCAPFCDYRHYYGTYDYTWAAPATYCQPVCGPDGTCVPVKTCVRAPSAAHAPSIVSFYVPGLANPGAVPARAVRTAPTVRVRTYRGTR</sequence>
<proteinExistence type="predicted"/>
<name>A0A9X4XQR6_9BRAD</name>
<protein>
    <recommendedName>
        <fullName evidence="4">Porin</fullName>
    </recommendedName>
</protein>
<feature type="signal peptide" evidence="1">
    <location>
        <begin position="1"/>
        <end position="34"/>
    </location>
</feature>
<feature type="chain" id="PRO_5040978716" description="Porin" evidence="1">
    <location>
        <begin position="35"/>
        <end position="126"/>
    </location>
</feature>
<reference evidence="2 3" key="1">
    <citation type="submission" date="2019-11" db="EMBL/GenBank/DDBJ databases">
        <title>Whole-genome sequence of Rhodoplanes serenus DSM 18633, type strain.</title>
        <authorList>
            <person name="Kyndt J.A."/>
            <person name="Meyer T.E."/>
        </authorList>
    </citation>
    <scope>NUCLEOTIDE SEQUENCE [LARGE SCALE GENOMIC DNA]</scope>
    <source>
        <strain evidence="2 3">DSM 18633</strain>
    </source>
</reference>
<accession>A0A9X4XQR6</accession>
<dbReference type="Proteomes" id="UP000438991">
    <property type="component" value="Unassembled WGS sequence"/>
</dbReference>
<dbReference type="EMBL" id="WNKV01000019">
    <property type="protein sequence ID" value="MTW18714.1"/>
    <property type="molecule type" value="Genomic_DNA"/>
</dbReference>
<evidence type="ECO:0008006" key="4">
    <source>
        <dbReference type="Google" id="ProtNLM"/>
    </source>
</evidence>